<evidence type="ECO:0000256" key="1">
    <source>
        <dbReference type="SAM" id="Phobius"/>
    </source>
</evidence>
<protein>
    <submittedName>
        <fullName evidence="2">Uncharacterized protein</fullName>
    </submittedName>
</protein>
<keyword evidence="1" id="KW-1133">Transmembrane helix</keyword>
<accession>A0AAN8IYD2</accession>
<proteinExistence type="predicted"/>
<reference evidence="2 3" key="1">
    <citation type="submission" date="2019-10" db="EMBL/GenBank/DDBJ databases">
        <title>Assembly and Annotation for the nematode Trichostrongylus colubriformis.</title>
        <authorList>
            <person name="Martin J."/>
        </authorList>
    </citation>
    <scope>NUCLEOTIDE SEQUENCE [LARGE SCALE GENOMIC DNA]</scope>
    <source>
        <strain evidence="2">G859</strain>
        <tissue evidence="2">Whole worm</tissue>
    </source>
</reference>
<evidence type="ECO:0000313" key="2">
    <source>
        <dbReference type="EMBL" id="KAK5986087.1"/>
    </source>
</evidence>
<comment type="caution">
    <text evidence="2">The sequence shown here is derived from an EMBL/GenBank/DDBJ whole genome shotgun (WGS) entry which is preliminary data.</text>
</comment>
<gene>
    <name evidence="2" type="ORF">GCK32_011893</name>
</gene>
<organism evidence="2 3">
    <name type="scientific">Trichostrongylus colubriformis</name>
    <name type="common">Black scour worm</name>
    <dbReference type="NCBI Taxonomy" id="6319"/>
    <lineage>
        <taxon>Eukaryota</taxon>
        <taxon>Metazoa</taxon>
        <taxon>Ecdysozoa</taxon>
        <taxon>Nematoda</taxon>
        <taxon>Chromadorea</taxon>
        <taxon>Rhabditida</taxon>
        <taxon>Rhabditina</taxon>
        <taxon>Rhabditomorpha</taxon>
        <taxon>Strongyloidea</taxon>
        <taxon>Trichostrongylidae</taxon>
        <taxon>Trichostrongylus</taxon>
    </lineage>
</organism>
<dbReference type="Proteomes" id="UP001331761">
    <property type="component" value="Unassembled WGS sequence"/>
</dbReference>
<keyword evidence="1" id="KW-0472">Membrane</keyword>
<evidence type="ECO:0000313" key="3">
    <source>
        <dbReference type="Proteomes" id="UP001331761"/>
    </source>
</evidence>
<dbReference type="EMBL" id="WIXE01001031">
    <property type="protein sequence ID" value="KAK5986087.1"/>
    <property type="molecule type" value="Genomic_DNA"/>
</dbReference>
<name>A0AAN8IYD2_TRICO</name>
<feature type="transmembrane region" description="Helical" evidence="1">
    <location>
        <begin position="64"/>
        <end position="91"/>
    </location>
</feature>
<feature type="non-terminal residue" evidence="2">
    <location>
        <position position="1"/>
    </location>
</feature>
<dbReference type="AlphaFoldDB" id="A0AAN8IYD2"/>
<sequence>PISDDARQDSHKMTIALETYTNEPVEKFSGKLITANDLRMFDSPASSNEQTTEKPRLFLFRLPLWQLLLTIIPSAIFLILIALTLIIWFSARRRKNCFLKRRPQPFMISGNSTLPDFTNTPQSFLERLNRQQQVDTVVRERDHSETWLRPSTATTSLESLRRV</sequence>
<keyword evidence="1" id="KW-0812">Transmembrane</keyword>
<keyword evidence="3" id="KW-1185">Reference proteome</keyword>